<feature type="domain" description="LD-carboxypeptidase C-terminal" evidence="8">
    <location>
        <begin position="198"/>
        <end position="314"/>
    </location>
</feature>
<evidence type="ECO:0000256" key="2">
    <source>
        <dbReference type="ARBA" id="ARBA00022645"/>
    </source>
</evidence>
<evidence type="ECO:0000259" key="8">
    <source>
        <dbReference type="Pfam" id="PF17676"/>
    </source>
</evidence>
<dbReference type="Pfam" id="PF17676">
    <property type="entry name" value="Peptidase_S66C"/>
    <property type="match status" value="1"/>
</dbReference>
<reference evidence="9 10" key="1">
    <citation type="submission" date="2017-06" db="EMBL/GenBank/DDBJ databases">
        <authorList>
            <person name="Kim H.J."/>
            <person name="Triplett B.A."/>
        </authorList>
    </citation>
    <scope>NUCLEOTIDE SEQUENCE [LARGE SCALE GENOMIC DNA]</scope>
    <source>
        <strain evidence="9 10">DSM 29150</strain>
    </source>
</reference>
<dbReference type="Gene3D" id="3.50.30.60">
    <property type="entry name" value="LD-carboxypeptidase A C-terminal domain-like"/>
    <property type="match status" value="1"/>
</dbReference>
<keyword evidence="5" id="KW-0720">Serine protease</keyword>
<keyword evidence="10" id="KW-1185">Reference proteome</keyword>
<dbReference type="InterPro" id="IPR040449">
    <property type="entry name" value="Peptidase_S66_N"/>
</dbReference>
<feature type="domain" description="LD-carboxypeptidase N-terminal" evidence="7">
    <location>
        <begin position="41"/>
        <end position="156"/>
    </location>
</feature>
<keyword evidence="3" id="KW-0645">Protease</keyword>
<dbReference type="InterPro" id="IPR003507">
    <property type="entry name" value="S66_fam"/>
</dbReference>
<evidence type="ECO:0000259" key="7">
    <source>
        <dbReference type="Pfam" id="PF02016"/>
    </source>
</evidence>
<evidence type="ECO:0000256" key="4">
    <source>
        <dbReference type="ARBA" id="ARBA00022801"/>
    </source>
</evidence>
<name>A0A238VWW4_9FLAO</name>
<organism evidence="9 10">
    <name type="scientific">Lutibacter agarilyticus</name>
    <dbReference type="NCBI Taxonomy" id="1109740"/>
    <lineage>
        <taxon>Bacteria</taxon>
        <taxon>Pseudomonadati</taxon>
        <taxon>Bacteroidota</taxon>
        <taxon>Flavobacteriia</taxon>
        <taxon>Flavobacteriales</taxon>
        <taxon>Flavobacteriaceae</taxon>
        <taxon>Lutibacter</taxon>
    </lineage>
</organism>
<dbReference type="Gene3D" id="3.40.50.10740">
    <property type="entry name" value="Class I glutamine amidotransferase-like"/>
    <property type="match status" value="1"/>
</dbReference>
<dbReference type="InterPro" id="IPR027478">
    <property type="entry name" value="LdcA_N"/>
</dbReference>
<evidence type="ECO:0000256" key="5">
    <source>
        <dbReference type="ARBA" id="ARBA00022825"/>
    </source>
</evidence>
<dbReference type="InterPro" id="IPR040921">
    <property type="entry name" value="Peptidase_S66C"/>
</dbReference>
<dbReference type="EMBL" id="FZNT01000002">
    <property type="protein sequence ID" value="SNR38738.1"/>
    <property type="molecule type" value="Genomic_DNA"/>
</dbReference>
<evidence type="ECO:0000256" key="6">
    <source>
        <dbReference type="PIRSR" id="PIRSR028757-1"/>
    </source>
</evidence>
<dbReference type="PANTHER" id="PTHR30237:SF2">
    <property type="entry name" value="MUREIN TETRAPEPTIDE CARBOXYPEPTIDASE"/>
    <property type="match status" value="1"/>
</dbReference>
<evidence type="ECO:0000313" key="9">
    <source>
        <dbReference type="EMBL" id="SNR38738.1"/>
    </source>
</evidence>
<feature type="active site" description="Charge relay system" evidence="6">
    <location>
        <position position="299"/>
    </location>
</feature>
<gene>
    <name evidence="9" type="ORF">SAMN06265371_102193</name>
</gene>
<dbReference type="SUPFAM" id="SSF52317">
    <property type="entry name" value="Class I glutamine amidotransferase-like"/>
    <property type="match status" value="1"/>
</dbReference>
<feature type="active site" description="Charge relay system" evidence="6">
    <location>
        <position position="229"/>
    </location>
</feature>
<evidence type="ECO:0000256" key="1">
    <source>
        <dbReference type="ARBA" id="ARBA00010233"/>
    </source>
</evidence>
<keyword evidence="4" id="KW-0378">Hydrolase</keyword>
<protein>
    <submittedName>
        <fullName evidence="9">Muramoyltetrapeptide carboxypeptidase</fullName>
    </submittedName>
</protein>
<dbReference type="InterPro" id="IPR027461">
    <property type="entry name" value="Carboxypeptidase_A_C_sf"/>
</dbReference>
<dbReference type="Proteomes" id="UP000198384">
    <property type="component" value="Unassembled WGS sequence"/>
</dbReference>
<keyword evidence="2 9" id="KW-0121">Carboxypeptidase</keyword>
<feature type="active site" description="Nucleophile" evidence="6">
    <location>
        <position position="137"/>
    </location>
</feature>
<dbReference type="PIRSF" id="PIRSF028757">
    <property type="entry name" value="LD-carboxypeptidase"/>
    <property type="match status" value="1"/>
</dbReference>
<dbReference type="PANTHER" id="PTHR30237">
    <property type="entry name" value="MURAMOYLTETRAPEPTIDE CARBOXYPEPTIDASE"/>
    <property type="match status" value="1"/>
</dbReference>
<dbReference type="GO" id="GO:0008236">
    <property type="term" value="F:serine-type peptidase activity"/>
    <property type="evidence" value="ECO:0007669"/>
    <property type="project" value="UniProtKB-KW"/>
</dbReference>
<proteinExistence type="inferred from homology"/>
<dbReference type="SUPFAM" id="SSF141986">
    <property type="entry name" value="LD-carboxypeptidase A C-terminal domain-like"/>
    <property type="match status" value="1"/>
</dbReference>
<dbReference type="AlphaFoldDB" id="A0A238VWW4"/>
<dbReference type="CDD" id="cd07025">
    <property type="entry name" value="Peptidase_S66"/>
    <property type="match status" value="1"/>
</dbReference>
<sequence>MQKYGLFVRKVNSCFGFRNLQVDLVNLKMIQPTYLQKNDTVAIVSTARKISLPEIQPAIELLKSWGLKVVVGETIGFEEHQFAGTDAQRTADFQKMLDNQKIKAIWCARGGYGTVRIIDKLDFTEFKKNPKWMIGYSDITVLHNHIHNLGFQTLHATMPLDVEKNQKKALNSLKKSLFGKPISYEINASEENKTGKTEGILVGGNLSMLYSLLGSETSIKTDGKILFIEDLDEYLYHIDRMLMNLKRNGYFNHLKGLVVGGMTDMHDNAIPFGKNAKKIILDIVSEFNFPIVFDFPAGHLKDNRALVFGRKVELEVSEEKTSIKF</sequence>
<evidence type="ECO:0000313" key="10">
    <source>
        <dbReference type="Proteomes" id="UP000198384"/>
    </source>
</evidence>
<accession>A0A238VWW4</accession>
<dbReference type="InterPro" id="IPR029062">
    <property type="entry name" value="Class_I_gatase-like"/>
</dbReference>
<dbReference type="Pfam" id="PF02016">
    <property type="entry name" value="Peptidase_S66"/>
    <property type="match status" value="1"/>
</dbReference>
<dbReference type="GO" id="GO:0004180">
    <property type="term" value="F:carboxypeptidase activity"/>
    <property type="evidence" value="ECO:0007669"/>
    <property type="project" value="UniProtKB-KW"/>
</dbReference>
<comment type="similarity">
    <text evidence="1">Belongs to the peptidase S66 family.</text>
</comment>
<dbReference type="GO" id="GO:0006508">
    <property type="term" value="P:proteolysis"/>
    <property type="evidence" value="ECO:0007669"/>
    <property type="project" value="UniProtKB-KW"/>
</dbReference>
<evidence type="ECO:0000256" key="3">
    <source>
        <dbReference type="ARBA" id="ARBA00022670"/>
    </source>
</evidence>